<feature type="compositionally biased region" description="Low complexity" evidence="2">
    <location>
        <begin position="1"/>
        <end position="20"/>
    </location>
</feature>
<evidence type="ECO:0000256" key="2">
    <source>
        <dbReference type="SAM" id="MobiDB-lite"/>
    </source>
</evidence>
<keyword evidence="5" id="KW-1185">Reference proteome</keyword>
<organism evidence="4 5">
    <name type="scientific">Caenorhabditis auriculariae</name>
    <dbReference type="NCBI Taxonomy" id="2777116"/>
    <lineage>
        <taxon>Eukaryota</taxon>
        <taxon>Metazoa</taxon>
        <taxon>Ecdysozoa</taxon>
        <taxon>Nematoda</taxon>
        <taxon>Chromadorea</taxon>
        <taxon>Rhabditida</taxon>
        <taxon>Rhabditina</taxon>
        <taxon>Rhabditomorpha</taxon>
        <taxon>Rhabditoidea</taxon>
        <taxon>Rhabditidae</taxon>
        <taxon>Peloderinae</taxon>
        <taxon>Caenorhabditis</taxon>
    </lineage>
</organism>
<gene>
    <name evidence="4" type="ORF">CAUJ_LOCUS7488</name>
</gene>
<reference evidence="4" key="1">
    <citation type="submission" date="2020-10" db="EMBL/GenBank/DDBJ databases">
        <authorList>
            <person name="Kikuchi T."/>
        </authorList>
    </citation>
    <scope>NUCLEOTIDE SEQUENCE</scope>
    <source>
        <strain evidence="4">NKZ352</strain>
    </source>
</reference>
<dbReference type="InterPro" id="IPR002492">
    <property type="entry name" value="Transposase_Tc1-like"/>
</dbReference>
<comment type="subcellular location">
    <subcellularLocation>
        <location evidence="1">Nucleus</location>
    </subcellularLocation>
</comment>
<evidence type="ECO:0000259" key="3">
    <source>
        <dbReference type="Pfam" id="PF01498"/>
    </source>
</evidence>
<dbReference type="OrthoDB" id="6779799at2759"/>
<sequence length="627" mass="70083">MAAESTESPTDTSSTISSKSAMEKLIPIDLPQEQPDKYLAVEQLMRGYDHIRKQIEDEIKKDAVPRPKRPDLSKYRIVNPSFRRKKRSENTDPETLGRFGSSNSPSSSSKEIEVITIGDDDDDPIRKLDENEKNILQKLDWHLKTISFSMQENFQRVFLGNFVLAPNHGDIETVTYDDKKLPTFAPERVMFLPKKWRNARVSPELSQSPPTTNIPATKQAEIPVENDEDEESMRHSVLYNIVRSCNSNIPGCATANPAQEELSVEVGDVISELTSLIYNGSPATNDVPEDQGDTSSSSPSALPDYTANDGAFPLLTPENSENLLHLALECCTSTPAFSPNVTSPSSRRQWKSKSCQPTPQKAKSPAKKVKTKWVSKVPPEKRRNRVKKSETPQPQPQENKKEASPKDKNKKRGASEVEELQNFVADQAKQIHAHLAALDLPEESYDHEEIQDPAKNSKRPSEERSLTPALIIDEDYVPGDNFDLAPLDRLVYTPIPDNMGRTSGKKDLTDNDKRAIVVGRQNGLTMMTLAGMFGVTEACISQFLKRWKAQDGSTKSQRTGRPRVTDLNDDRNILKTSRTNPRLTAPVIRREVFLNSPSPPSVSTVKRRLNAAEIMGRRPVKKPLISG</sequence>
<dbReference type="GO" id="GO:0005634">
    <property type="term" value="C:nucleus"/>
    <property type="evidence" value="ECO:0007669"/>
    <property type="project" value="UniProtKB-SubCell"/>
</dbReference>
<proteinExistence type="predicted"/>
<dbReference type="InterPro" id="IPR009057">
    <property type="entry name" value="Homeodomain-like_sf"/>
</dbReference>
<dbReference type="GO" id="GO:0006313">
    <property type="term" value="P:DNA transposition"/>
    <property type="evidence" value="ECO:0007669"/>
    <property type="project" value="InterPro"/>
</dbReference>
<dbReference type="GO" id="GO:0015074">
    <property type="term" value="P:DNA integration"/>
    <property type="evidence" value="ECO:0007669"/>
    <property type="project" value="InterPro"/>
</dbReference>
<evidence type="ECO:0000256" key="1">
    <source>
        <dbReference type="ARBA" id="ARBA00004123"/>
    </source>
</evidence>
<dbReference type="Proteomes" id="UP000835052">
    <property type="component" value="Unassembled WGS sequence"/>
</dbReference>
<feature type="region of interest" description="Disordered" evidence="2">
    <location>
        <begin position="338"/>
        <end position="416"/>
    </location>
</feature>
<dbReference type="Pfam" id="PF01498">
    <property type="entry name" value="HTH_Tnp_Tc3_2"/>
    <property type="match status" value="1"/>
</dbReference>
<dbReference type="SUPFAM" id="SSF46689">
    <property type="entry name" value="Homeodomain-like"/>
    <property type="match status" value="1"/>
</dbReference>
<dbReference type="EMBL" id="CAJGYM010000022">
    <property type="protein sequence ID" value="CAD6191569.1"/>
    <property type="molecule type" value="Genomic_DNA"/>
</dbReference>
<feature type="region of interest" description="Disordered" evidence="2">
    <location>
        <begin position="280"/>
        <end position="314"/>
    </location>
</feature>
<feature type="region of interest" description="Disordered" evidence="2">
    <location>
        <begin position="1"/>
        <end position="29"/>
    </location>
</feature>
<protein>
    <recommendedName>
        <fullName evidence="3">Transposase Tc1-like domain-containing protein</fullName>
    </recommendedName>
</protein>
<feature type="compositionally biased region" description="Basic and acidic residues" evidence="2">
    <location>
        <begin position="398"/>
        <end position="407"/>
    </location>
</feature>
<feature type="compositionally biased region" description="Basic residues" evidence="2">
    <location>
        <begin position="364"/>
        <end position="373"/>
    </location>
</feature>
<feature type="region of interest" description="Disordered" evidence="2">
    <location>
        <begin position="56"/>
        <end position="112"/>
    </location>
</feature>
<dbReference type="AlphaFoldDB" id="A0A8S1H776"/>
<evidence type="ECO:0000313" key="5">
    <source>
        <dbReference type="Proteomes" id="UP000835052"/>
    </source>
</evidence>
<feature type="compositionally biased region" description="Basic and acidic residues" evidence="2">
    <location>
        <begin position="56"/>
        <end position="74"/>
    </location>
</feature>
<dbReference type="GO" id="GO:0003677">
    <property type="term" value="F:DNA binding"/>
    <property type="evidence" value="ECO:0007669"/>
    <property type="project" value="InterPro"/>
</dbReference>
<feature type="compositionally biased region" description="Polar residues" evidence="2">
    <location>
        <begin position="338"/>
        <end position="359"/>
    </location>
</feature>
<accession>A0A8S1H776</accession>
<feature type="region of interest" description="Disordered" evidence="2">
    <location>
        <begin position="445"/>
        <end position="464"/>
    </location>
</feature>
<comment type="caution">
    <text evidence="4">The sequence shown here is derived from an EMBL/GenBank/DDBJ whole genome shotgun (WGS) entry which is preliminary data.</text>
</comment>
<evidence type="ECO:0000313" key="4">
    <source>
        <dbReference type="EMBL" id="CAD6191569.1"/>
    </source>
</evidence>
<feature type="domain" description="Transposase Tc1-like" evidence="3">
    <location>
        <begin position="570"/>
        <end position="626"/>
    </location>
</feature>
<name>A0A8S1H776_9PELO</name>